<evidence type="ECO:0000313" key="4">
    <source>
        <dbReference type="Proteomes" id="UP000431533"/>
    </source>
</evidence>
<dbReference type="EMBL" id="QGMH01000018">
    <property type="protein sequence ID" value="TVY29449.1"/>
    <property type="molecule type" value="Genomic_DNA"/>
</dbReference>
<name>A0A8H8R6N6_9HELO</name>
<dbReference type="RefSeq" id="XP_031008236.1">
    <property type="nucleotide sequence ID" value="XM_031146822.1"/>
</dbReference>
<sequence length="237" mass="25266">MSSSYFTTTTTVTTTTALPPTMTLPEILSILHSPALMLTINPLLKSATPLPTPAIHAFYKSVPASLKPTSASAIAEIPVYACVETSAPQGQGSSTGGKGEGGAEEQSQATWRGGWSKRFIPDEIVYETSMQRTPSGMIAITQAPMGVHSVTTWKVTSKGKDGSGNECVLEKEGRVTSNKMLMSFIKTTLQGSYDKLAKDFVAMLMRELEKKKGEGDKAKEKESVGEPASGEQVEVEA</sequence>
<evidence type="ECO:0000256" key="1">
    <source>
        <dbReference type="SAM" id="MobiDB-lite"/>
    </source>
</evidence>
<proteinExistence type="predicted"/>
<gene>
    <name evidence="3" type="ORF">LHYA1_G001843</name>
</gene>
<organism evidence="3 4">
    <name type="scientific">Lachnellula hyalina</name>
    <dbReference type="NCBI Taxonomy" id="1316788"/>
    <lineage>
        <taxon>Eukaryota</taxon>
        <taxon>Fungi</taxon>
        <taxon>Dikarya</taxon>
        <taxon>Ascomycota</taxon>
        <taxon>Pezizomycotina</taxon>
        <taxon>Leotiomycetes</taxon>
        <taxon>Helotiales</taxon>
        <taxon>Lachnaceae</taxon>
        <taxon>Lachnellula</taxon>
    </lineage>
</organism>
<feature type="region of interest" description="Disordered" evidence="1">
    <location>
        <begin position="211"/>
        <end position="237"/>
    </location>
</feature>
<dbReference type="OrthoDB" id="3246050at2759"/>
<evidence type="ECO:0000259" key="2">
    <source>
        <dbReference type="Pfam" id="PF23155"/>
    </source>
</evidence>
<feature type="domain" description="DUF7053" evidence="2">
    <location>
        <begin position="119"/>
        <end position="202"/>
    </location>
</feature>
<accession>A0A8H8R6N6</accession>
<comment type="caution">
    <text evidence="3">The sequence shown here is derived from an EMBL/GenBank/DDBJ whole genome shotgun (WGS) entry which is preliminary data.</text>
</comment>
<keyword evidence="4" id="KW-1185">Reference proteome</keyword>
<protein>
    <recommendedName>
        <fullName evidence="2">DUF7053 domain-containing protein</fullName>
    </recommendedName>
</protein>
<reference evidence="3 4" key="1">
    <citation type="submission" date="2018-05" db="EMBL/GenBank/DDBJ databases">
        <title>Genome sequencing and assembly of the regulated plant pathogen Lachnellula willkommii and related sister species for the development of diagnostic species identification markers.</title>
        <authorList>
            <person name="Giroux E."/>
            <person name="Bilodeau G."/>
        </authorList>
    </citation>
    <scope>NUCLEOTIDE SEQUENCE [LARGE SCALE GENOMIC DNA]</scope>
    <source>
        <strain evidence="3 4">CBS 185.66</strain>
    </source>
</reference>
<dbReference type="Proteomes" id="UP000431533">
    <property type="component" value="Unassembled WGS sequence"/>
</dbReference>
<dbReference type="GeneID" id="41982041"/>
<feature type="compositionally biased region" description="Basic and acidic residues" evidence="1">
    <location>
        <begin position="211"/>
        <end position="224"/>
    </location>
</feature>
<evidence type="ECO:0000313" key="3">
    <source>
        <dbReference type="EMBL" id="TVY29449.1"/>
    </source>
</evidence>
<dbReference type="InterPro" id="IPR055481">
    <property type="entry name" value="DUF7053"/>
</dbReference>
<dbReference type="Pfam" id="PF23155">
    <property type="entry name" value="DUF7053"/>
    <property type="match status" value="1"/>
</dbReference>
<feature type="region of interest" description="Disordered" evidence="1">
    <location>
        <begin position="87"/>
        <end position="112"/>
    </location>
</feature>
<dbReference type="AlphaFoldDB" id="A0A8H8R6N6"/>
<dbReference type="PANTHER" id="PTHR38117:SF2">
    <property type="entry name" value="NACHT AND WD40 DOMAIN PROTEIN"/>
    <property type="match status" value="1"/>
</dbReference>
<dbReference type="PANTHER" id="PTHR38117">
    <property type="entry name" value="NACHT AND WD40 DOMAIN PROTEIN"/>
    <property type="match status" value="1"/>
</dbReference>